<proteinExistence type="predicted"/>
<keyword evidence="2" id="KW-1185">Reference proteome</keyword>
<gene>
    <name evidence="1" type="ORF">DFH05DRAFT_1298427</name>
</gene>
<reference evidence="1 2" key="1">
    <citation type="journal article" date="2023" name="Proc. Natl. Acad. Sci. U.S.A.">
        <title>A global phylogenomic analysis of the shiitake genus Lentinula.</title>
        <authorList>
            <person name="Sierra-Patev S."/>
            <person name="Min B."/>
            <person name="Naranjo-Ortiz M."/>
            <person name="Looney B."/>
            <person name="Konkel Z."/>
            <person name="Slot J.C."/>
            <person name="Sakamoto Y."/>
            <person name="Steenwyk J.L."/>
            <person name="Rokas A."/>
            <person name="Carro J."/>
            <person name="Camarero S."/>
            <person name="Ferreira P."/>
            <person name="Molpeceres G."/>
            <person name="Ruiz-Duenas F.J."/>
            <person name="Serrano A."/>
            <person name="Henrissat B."/>
            <person name="Drula E."/>
            <person name="Hughes K.W."/>
            <person name="Mata J.L."/>
            <person name="Ishikawa N.K."/>
            <person name="Vargas-Isla R."/>
            <person name="Ushijima S."/>
            <person name="Smith C.A."/>
            <person name="Donoghue J."/>
            <person name="Ahrendt S."/>
            <person name="Andreopoulos W."/>
            <person name="He G."/>
            <person name="LaButti K."/>
            <person name="Lipzen A."/>
            <person name="Ng V."/>
            <person name="Riley R."/>
            <person name="Sandor L."/>
            <person name="Barry K."/>
            <person name="Martinez A.T."/>
            <person name="Xiao Y."/>
            <person name="Gibbons J.G."/>
            <person name="Terashima K."/>
            <person name="Grigoriev I.V."/>
            <person name="Hibbett D."/>
        </authorList>
    </citation>
    <scope>NUCLEOTIDE SEQUENCE [LARGE SCALE GENOMIC DNA]</scope>
    <source>
        <strain evidence="1 2">TFB7810</strain>
    </source>
</reference>
<dbReference type="AlphaFoldDB" id="A0A9W8NY87"/>
<dbReference type="EMBL" id="JANVFU010000009">
    <property type="protein sequence ID" value="KAJ3743213.1"/>
    <property type="molecule type" value="Genomic_DNA"/>
</dbReference>
<organism evidence="1 2">
    <name type="scientific">Lentinula detonsa</name>
    <dbReference type="NCBI Taxonomy" id="2804962"/>
    <lineage>
        <taxon>Eukaryota</taxon>
        <taxon>Fungi</taxon>
        <taxon>Dikarya</taxon>
        <taxon>Basidiomycota</taxon>
        <taxon>Agaricomycotina</taxon>
        <taxon>Agaricomycetes</taxon>
        <taxon>Agaricomycetidae</taxon>
        <taxon>Agaricales</taxon>
        <taxon>Marasmiineae</taxon>
        <taxon>Omphalotaceae</taxon>
        <taxon>Lentinula</taxon>
    </lineage>
</organism>
<evidence type="ECO:0000313" key="2">
    <source>
        <dbReference type="Proteomes" id="UP001142393"/>
    </source>
</evidence>
<dbReference type="Proteomes" id="UP001142393">
    <property type="component" value="Unassembled WGS sequence"/>
</dbReference>
<name>A0A9W8NY87_9AGAR</name>
<protein>
    <submittedName>
        <fullName evidence="1">Uncharacterized protein</fullName>
    </submittedName>
</protein>
<sequence>MLELQGEMGSFRGHCSRMSKFLKRNNLLCLPPVATKSMLVTTGRGRLTMERFKSGSKLQRTKRIGSCPTKHSNHRFFQLAHRALGLSFFNLSDCLCRTTSHHVPFMGQMDVHTEFSHTYVLLCRFTLYYASSNMLKLSKASFRPISRERVSSSLVNESLSIGGGDAKNPRDIILTSSPLCAVGINTIRSTHFLILRVSCFDIGGLEF</sequence>
<comment type="caution">
    <text evidence="1">The sequence shown here is derived from an EMBL/GenBank/DDBJ whole genome shotgun (WGS) entry which is preliminary data.</text>
</comment>
<evidence type="ECO:0000313" key="1">
    <source>
        <dbReference type="EMBL" id="KAJ3743213.1"/>
    </source>
</evidence>
<accession>A0A9W8NY87</accession>